<feature type="compositionally biased region" description="Polar residues" evidence="7">
    <location>
        <begin position="258"/>
        <end position="267"/>
    </location>
</feature>
<comment type="subcellular location">
    <subcellularLocation>
        <location evidence="1">Nucleus</location>
    </subcellularLocation>
</comment>
<feature type="compositionally biased region" description="Polar residues" evidence="7">
    <location>
        <begin position="146"/>
        <end position="163"/>
    </location>
</feature>
<dbReference type="PROSITE" id="PS51282">
    <property type="entry name" value="DWNN"/>
    <property type="match status" value="1"/>
</dbReference>
<reference evidence="10 11" key="1">
    <citation type="submission" date="2022-07" db="EMBL/GenBank/DDBJ databases">
        <title>Genome-wide signatures of adaptation to extreme environments.</title>
        <authorList>
            <person name="Cho C.H."/>
            <person name="Yoon H.S."/>
        </authorList>
    </citation>
    <scope>NUCLEOTIDE SEQUENCE [LARGE SCALE GENOMIC DNA]</scope>
    <source>
        <strain evidence="10 11">108.79 E11</strain>
    </source>
</reference>
<comment type="caution">
    <text evidence="10">The sequence shown here is derived from an EMBL/GenBank/DDBJ whole genome shotgun (WGS) entry which is preliminary data.</text>
</comment>
<feature type="region of interest" description="Disordered" evidence="7">
    <location>
        <begin position="253"/>
        <end position="302"/>
    </location>
</feature>
<dbReference type="Pfam" id="PF08783">
    <property type="entry name" value="DWNN"/>
    <property type="match status" value="1"/>
</dbReference>
<feature type="domain" description="CCHC-type" evidence="8">
    <location>
        <begin position="175"/>
        <end position="190"/>
    </location>
</feature>
<dbReference type="GO" id="GO:0006397">
    <property type="term" value="P:mRNA processing"/>
    <property type="evidence" value="ECO:0007669"/>
    <property type="project" value="InterPro"/>
</dbReference>
<evidence type="ECO:0000256" key="7">
    <source>
        <dbReference type="SAM" id="MobiDB-lite"/>
    </source>
</evidence>
<feature type="compositionally biased region" description="Low complexity" evidence="7">
    <location>
        <begin position="98"/>
        <end position="110"/>
    </location>
</feature>
<keyword evidence="11" id="KW-1185">Reference proteome</keyword>
<dbReference type="Pfam" id="PF13696">
    <property type="entry name" value="zf-CCHC_2"/>
    <property type="match status" value="1"/>
</dbReference>
<dbReference type="Proteomes" id="UP001300502">
    <property type="component" value="Unassembled WGS sequence"/>
</dbReference>
<keyword evidence="5" id="KW-0539">Nucleus</keyword>
<evidence type="ECO:0000256" key="6">
    <source>
        <dbReference type="PROSITE-ProRule" id="PRU00047"/>
    </source>
</evidence>
<dbReference type="InterPro" id="IPR025829">
    <property type="entry name" value="Zn_knuckle_CX2CX3GHX4C"/>
</dbReference>
<dbReference type="InterPro" id="IPR036875">
    <property type="entry name" value="Znf_CCHC_sf"/>
</dbReference>
<dbReference type="PANTHER" id="PTHR15439">
    <property type="entry name" value="RETINOBLASTOMA-BINDING PROTEIN 6"/>
    <property type="match status" value="1"/>
</dbReference>
<dbReference type="PANTHER" id="PTHR15439:SF0">
    <property type="entry name" value="CELL DIVISION CYCLE AND APOPTOSIS REGULATOR PROTEIN 1-RELATED"/>
    <property type="match status" value="1"/>
</dbReference>
<dbReference type="GO" id="GO:0003676">
    <property type="term" value="F:nucleic acid binding"/>
    <property type="evidence" value="ECO:0007669"/>
    <property type="project" value="InterPro"/>
</dbReference>
<evidence type="ECO:0000256" key="4">
    <source>
        <dbReference type="ARBA" id="ARBA00022833"/>
    </source>
</evidence>
<gene>
    <name evidence="10" type="ORF">GAYE_SCF13G3462</name>
</gene>
<dbReference type="InterPro" id="IPR033489">
    <property type="entry name" value="RBBP6"/>
</dbReference>
<evidence type="ECO:0000259" key="9">
    <source>
        <dbReference type="PROSITE" id="PS51282"/>
    </source>
</evidence>
<organism evidence="10 11">
    <name type="scientific">Galdieria yellowstonensis</name>
    <dbReference type="NCBI Taxonomy" id="3028027"/>
    <lineage>
        <taxon>Eukaryota</taxon>
        <taxon>Rhodophyta</taxon>
        <taxon>Bangiophyceae</taxon>
        <taxon>Galdieriales</taxon>
        <taxon>Galdieriaceae</taxon>
        <taxon>Galdieria</taxon>
    </lineage>
</organism>
<dbReference type="SMART" id="SM01180">
    <property type="entry name" value="DWNN"/>
    <property type="match status" value="1"/>
</dbReference>
<feature type="region of interest" description="Disordered" evidence="7">
    <location>
        <begin position="93"/>
        <end position="166"/>
    </location>
</feature>
<dbReference type="GO" id="GO:0008270">
    <property type="term" value="F:zinc ion binding"/>
    <property type="evidence" value="ECO:0007669"/>
    <property type="project" value="UniProtKB-KW"/>
</dbReference>
<dbReference type="PROSITE" id="PS50158">
    <property type="entry name" value="ZF_CCHC"/>
    <property type="match status" value="1"/>
</dbReference>
<dbReference type="InterPro" id="IPR001878">
    <property type="entry name" value="Znf_CCHC"/>
</dbReference>
<sequence length="550" mass="61385">MKSEKDFSTLSFDGDFLKVSDLKLLVVEKRKLNYGDGFDLVITDAQTNEEYADESTLIPKNTSVVIKRVPGQKPGGILSQQTLARRNERYAEKDLAKNNNNNNSTSVESSSGDKTKHGGNNISSSGGDQPRQVAGEGEDERIHSVVDSSTITYSQRPRFTQHNPVFDRPPPPNYRCHRCGKPGHWIHHCPTNGDPNFDIVRVRRPTGIPRSMLQSVEAPVRGTGLRTPGGEFVTLKPNQDEFSRRTAALRRMVEQRQGAGSSDSETGNVDDASRLPTVKDSHDDNENYLVTGKQESKKDEETEVIGNEFVENKSYYQEQESTNNVQVGGSMNASDLSQSIVNSIGSRRREDRESDATPSASVSLDNGNSVSKDMKDMGNKEVHRDFSSTDQEQVTLQERVGTFHRMEPPEIGESLRGGNAPAHVENVVEPSNHFSYPSFYPENMPFPTGYPPPPMTSGVWPYPYFPFPYFGQSFAPINNDYSTNNNIPWKDSSVVSASKPNLVEKPKVNESSMKRKHHGGEDDRTARSSSPEQTAEFRRRHSSKRGKQKR</sequence>
<keyword evidence="4" id="KW-0862">Zinc</keyword>
<evidence type="ECO:0000313" key="10">
    <source>
        <dbReference type="EMBL" id="KAK4525554.1"/>
    </source>
</evidence>
<evidence type="ECO:0000259" key="8">
    <source>
        <dbReference type="PROSITE" id="PS50158"/>
    </source>
</evidence>
<keyword evidence="3 6" id="KW-0863">Zinc-finger</keyword>
<dbReference type="InterPro" id="IPR014891">
    <property type="entry name" value="DWNN_domain"/>
</dbReference>
<dbReference type="EMBL" id="JANCYU010000031">
    <property type="protein sequence ID" value="KAK4525554.1"/>
    <property type="molecule type" value="Genomic_DNA"/>
</dbReference>
<feature type="region of interest" description="Disordered" evidence="7">
    <location>
        <begin position="343"/>
        <end position="375"/>
    </location>
</feature>
<feature type="compositionally biased region" description="Basic and acidic residues" evidence="7">
    <location>
        <begin position="271"/>
        <end position="285"/>
    </location>
</feature>
<evidence type="ECO:0000256" key="3">
    <source>
        <dbReference type="ARBA" id="ARBA00022771"/>
    </source>
</evidence>
<evidence type="ECO:0000313" key="11">
    <source>
        <dbReference type="Proteomes" id="UP001300502"/>
    </source>
</evidence>
<dbReference type="AlphaFoldDB" id="A0AAV9IE04"/>
<feature type="compositionally biased region" description="Polar residues" evidence="7">
    <location>
        <begin position="118"/>
        <end position="127"/>
    </location>
</feature>
<proteinExistence type="predicted"/>
<dbReference type="GO" id="GO:0061630">
    <property type="term" value="F:ubiquitin protein ligase activity"/>
    <property type="evidence" value="ECO:0007669"/>
    <property type="project" value="InterPro"/>
</dbReference>
<dbReference type="Gene3D" id="4.10.60.10">
    <property type="entry name" value="Zinc finger, CCHC-type"/>
    <property type="match status" value="1"/>
</dbReference>
<evidence type="ECO:0000256" key="5">
    <source>
        <dbReference type="ARBA" id="ARBA00023242"/>
    </source>
</evidence>
<dbReference type="SUPFAM" id="SSF57756">
    <property type="entry name" value="Retrovirus zinc finger-like domains"/>
    <property type="match status" value="1"/>
</dbReference>
<protein>
    <submittedName>
        <fullName evidence="10">Uncharacterized protein</fullName>
    </submittedName>
</protein>
<dbReference type="Gene3D" id="3.10.20.90">
    <property type="entry name" value="Phosphatidylinositol 3-kinase Catalytic Subunit, Chain A, domain 1"/>
    <property type="match status" value="1"/>
</dbReference>
<feature type="region of interest" description="Disordered" evidence="7">
    <location>
        <begin position="491"/>
        <end position="550"/>
    </location>
</feature>
<dbReference type="GO" id="GO:0016567">
    <property type="term" value="P:protein ubiquitination"/>
    <property type="evidence" value="ECO:0007669"/>
    <property type="project" value="InterPro"/>
</dbReference>
<name>A0AAV9IE04_9RHOD</name>
<feature type="compositionally biased region" description="Basic residues" evidence="7">
    <location>
        <begin position="538"/>
        <end position="550"/>
    </location>
</feature>
<evidence type="ECO:0000256" key="2">
    <source>
        <dbReference type="ARBA" id="ARBA00022723"/>
    </source>
</evidence>
<accession>A0AAV9IE04</accession>
<keyword evidence="2" id="KW-0479">Metal-binding</keyword>
<dbReference type="GO" id="GO:0005634">
    <property type="term" value="C:nucleus"/>
    <property type="evidence" value="ECO:0007669"/>
    <property type="project" value="UniProtKB-SubCell"/>
</dbReference>
<feature type="compositionally biased region" description="Polar residues" evidence="7">
    <location>
        <begin position="356"/>
        <end position="371"/>
    </location>
</feature>
<evidence type="ECO:0000256" key="1">
    <source>
        <dbReference type="ARBA" id="ARBA00004123"/>
    </source>
</evidence>
<dbReference type="GO" id="GO:0006511">
    <property type="term" value="P:ubiquitin-dependent protein catabolic process"/>
    <property type="evidence" value="ECO:0007669"/>
    <property type="project" value="TreeGrafter"/>
</dbReference>
<feature type="domain" description="DWNN" evidence="9">
    <location>
        <begin position="1"/>
        <end position="70"/>
    </location>
</feature>